<gene>
    <name evidence="9" type="ORF">F7Q92_13580</name>
</gene>
<name>A0A643FAE6_IDEDE</name>
<evidence type="ECO:0000256" key="2">
    <source>
        <dbReference type="ARBA" id="ARBA00022801"/>
    </source>
</evidence>
<feature type="active site" description="Proton acceptor" evidence="6">
    <location>
        <position position="226"/>
    </location>
</feature>
<organism evidence="9 10">
    <name type="scientific">Ideonella dechloratans</name>
    <dbReference type="NCBI Taxonomy" id="36863"/>
    <lineage>
        <taxon>Bacteria</taxon>
        <taxon>Pseudomonadati</taxon>
        <taxon>Pseudomonadota</taxon>
        <taxon>Betaproteobacteria</taxon>
        <taxon>Burkholderiales</taxon>
        <taxon>Sphaerotilaceae</taxon>
        <taxon>Ideonella</taxon>
    </lineage>
</organism>
<keyword evidence="7" id="KW-0732">Signal</keyword>
<dbReference type="GO" id="GO:0019867">
    <property type="term" value="C:outer membrane"/>
    <property type="evidence" value="ECO:0007669"/>
    <property type="project" value="InterPro"/>
</dbReference>
<keyword evidence="5" id="KW-0472">Membrane</keyword>
<dbReference type="OrthoDB" id="5290098at2"/>
<comment type="caution">
    <text evidence="9">The sequence shown here is derived from an EMBL/GenBank/DDBJ whole genome shotgun (WGS) entry which is preliminary data.</text>
</comment>
<sequence>MQRLLTTALLLGCLHAAVWGATPPPAPVEPAETAASAPRLQRPRVGLVLSGGGARGISHVGVLKVLEEKHIPIDVIAGTSMGAIVGGLYASGMKADQIEDAFKKINWTNLFSTRVSREELSQRRKEQDFELSTALELGWRDGEFRAPQGAVSSRGLDALLRRYTLPAQEISDFNRLPIPFRAVATDMETGQPVILDQGDLATALRSSMSVPGVFPATEVNGRILGDGGLVDNVPVDVARAMGADIVIVVNIGTPLAGRETLNSAIGLTAQMINILTEQNVRRSLDSLGPRDILIQPRLGNLTSGDFDKVAQLIDIGEAGARASADQLAALTVPATSYADWQLATQAPSVPPTQLDFVAFSGSTATNPGRLQPQLQSKAGEPFDPSKAEQDARYLAASGDYVQADYRLVHDTRGDGLVFTLEDKPWGPTYLNAGLDLSTDFSGNSAFNVKLALNRHWLTPNGTEWRAAVQIGEVPRLFTELYHPLNWNIGLSDDWFLAGWTDAQRAKLSVFNRNGGDKIGELRRSQLRVGLDLGQPWGNLGEVRLGPVYEATRSDPLLAGSTDALASTQETWQEMGLRGRVVVDQLDYANFPQRGYRFETEALVGTRHAKDGDNNLAWVESQATGAVSWGRQTLTLHGEVKAANTASASAVGRYSLGGFQQLSGYQPGQISGNALVYGRLNWYMRLAETPVFARGFFVGTSVEAGNAWLDYHDLRLTGLRYGGSLFLGADTGLGPMYLGLTWAPRGEAGMALVIGRP</sequence>
<dbReference type="EMBL" id="VZPB01000032">
    <property type="protein sequence ID" value="KAB0580597.1"/>
    <property type="molecule type" value="Genomic_DNA"/>
</dbReference>
<dbReference type="Gene3D" id="2.40.160.50">
    <property type="entry name" value="membrane protein fhac: a member of the omp85/tpsb transporter family"/>
    <property type="match status" value="1"/>
</dbReference>
<dbReference type="CDD" id="cd07205">
    <property type="entry name" value="Pat_PNPLA6_PNPLA7_NTE1_like"/>
    <property type="match status" value="1"/>
</dbReference>
<feature type="chain" id="PRO_5024966952" evidence="7">
    <location>
        <begin position="22"/>
        <end position="756"/>
    </location>
</feature>
<feature type="domain" description="PNPLA" evidence="8">
    <location>
        <begin position="47"/>
        <end position="239"/>
    </location>
</feature>
<evidence type="ECO:0000256" key="5">
    <source>
        <dbReference type="ARBA" id="ARBA00023136"/>
    </source>
</evidence>
<keyword evidence="10" id="KW-1185">Reference proteome</keyword>
<dbReference type="GO" id="GO:0016787">
    <property type="term" value="F:hydrolase activity"/>
    <property type="evidence" value="ECO:0007669"/>
    <property type="project" value="UniProtKB-UniRule"/>
</dbReference>
<feature type="short sequence motif" description="DGA/G" evidence="6">
    <location>
        <begin position="226"/>
        <end position="228"/>
    </location>
</feature>
<feature type="short sequence motif" description="GXSXG" evidence="6">
    <location>
        <begin position="78"/>
        <end position="82"/>
    </location>
</feature>
<dbReference type="RefSeq" id="WP_151124667.1">
    <property type="nucleotide sequence ID" value="NZ_CP088081.1"/>
</dbReference>
<feature type="active site" description="Nucleophile" evidence="6">
    <location>
        <position position="80"/>
    </location>
</feature>
<dbReference type="InterPro" id="IPR050301">
    <property type="entry name" value="NTE"/>
</dbReference>
<evidence type="ECO:0000313" key="9">
    <source>
        <dbReference type="EMBL" id="KAB0580597.1"/>
    </source>
</evidence>
<proteinExistence type="predicted"/>
<dbReference type="InterPro" id="IPR016035">
    <property type="entry name" value="Acyl_Trfase/lysoPLipase"/>
</dbReference>
<evidence type="ECO:0000259" key="8">
    <source>
        <dbReference type="PROSITE" id="PS51635"/>
    </source>
</evidence>
<dbReference type="Pfam" id="PF01734">
    <property type="entry name" value="Patatin"/>
    <property type="match status" value="1"/>
</dbReference>
<dbReference type="InterPro" id="IPR002641">
    <property type="entry name" value="PNPLA_dom"/>
</dbReference>
<dbReference type="GO" id="GO:0016042">
    <property type="term" value="P:lipid catabolic process"/>
    <property type="evidence" value="ECO:0007669"/>
    <property type="project" value="UniProtKB-UniRule"/>
</dbReference>
<dbReference type="Proteomes" id="UP000430120">
    <property type="component" value="Unassembled WGS sequence"/>
</dbReference>
<keyword evidence="2 6" id="KW-0378">Hydrolase</keyword>
<accession>A0A643FAE6</accession>
<dbReference type="Gene3D" id="3.40.1090.10">
    <property type="entry name" value="Cytosolic phospholipase A2 catalytic domain"/>
    <property type="match status" value="2"/>
</dbReference>
<comment type="subcellular location">
    <subcellularLocation>
        <location evidence="1">Membrane</location>
    </subcellularLocation>
</comment>
<dbReference type="InterPro" id="IPR000184">
    <property type="entry name" value="Bac_surfAg_D15"/>
</dbReference>
<keyword evidence="3 6" id="KW-0442">Lipid degradation</keyword>
<evidence type="ECO:0000256" key="3">
    <source>
        <dbReference type="ARBA" id="ARBA00022963"/>
    </source>
</evidence>
<evidence type="ECO:0000256" key="6">
    <source>
        <dbReference type="PROSITE-ProRule" id="PRU01161"/>
    </source>
</evidence>
<dbReference type="SUPFAM" id="SSF52151">
    <property type="entry name" value="FabD/lysophospholipase-like"/>
    <property type="match status" value="1"/>
</dbReference>
<dbReference type="Pfam" id="PF01103">
    <property type="entry name" value="Omp85"/>
    <property type="match status" value="1"/>
</dbReference>
<evidence type="ECO:0000256" key="1">
    <source>
        <dbReference type="ARBA" id="ARBA00004370"/>
    </source>
</evidence>
<reference evidence="9 10" key="1">
    <citation type="submission" date="2019-09" db="EMBL/GenBank/DDBJ databases">
        <title>Draft genome sequences of 48 bacterial type strains from the CCUG.</title>
        <authorList>
            <person name="Tunovic T."/>
            <person name="Pineiro-Iglesias B."/>
            <person name="Unosson C."/>
            <person name="Inganas E."/>
            <person name="Ohlen M."/>
            <person name="Cardew S."/>
            <person name="Jensie-Markopoulos S."/>
            <person name="Salva-Serra F."/>
            <person name="Jaen-Luchoro D."/>
            <person name="Karlsson R."/>
            <person name="Svensson-Stadler L."/>
            <person name="Chun J."/>
            <person name="Moore E."/>
        </authorList>
    </citation>
    <scope>NUCLEOTIDE SEQUENCE [LARGE SCALE GENOMIC DNA]</scope>
    <source>
        <strain evidence="9 10">CCUG 30977</strain>
    </source>
</reference>
<evidence type="ECO:0000313" key="10">
    <source>
        <dbReference type="Proteomes" id="UP000430120"/>
    </source>
</evidence>
<evidence type="ECO:0000256" key="7">
    <source>
        <dbReference type="SAM" id="SignalP"/>
    </source>
</evidence>
<feature type="short sequence motif" description="GXGXXG" evidence="6">
    <location>
        <begin position="51"/>
        <end position="56"/>
    </location>
</feature>
<dbReference type="AlphaFoldDB" id="A0A643FAE6"/>
<keyword evidence="4 6" id="KW-0443">Lipid metabolism</keyword>
<evidence type="ECO:0000256" key="4">
    <source>
        <dbReference type="ARBA" id="ARBA00023098"/>
    </source>
</evidence>
<dbReference type="PANTHER" id="PTHR14226">
    <property type="entry name" value="NEUROPATHY TARGET ESTERASE/SWISS CHEESE D.MELANOGASTER"/>
    <property type="match status" value="1"/>
</dbReference>
<dbReference type="PROSITE" id="PS51635">
    <property type="entry name" value="PNPLA"/>
    <property type="match status" value="1"/>
</dbReference>
<protein>
    <submittedName>
        <fullName evidence="9">BamA/TamA family outer membrane protein</fullName>
    </submittedName>
</protein>
<dbReference type="PANTHER" id="PTHR14226:SF29">
    <property type="entry name" value="NEUROPATHY TARGET ESTERASE SWS"/>
    <property type="match status" value="1"/>
</dbReference>
<feature type="signal peptide" evidence="7">
    <location>
        <begin position="1"/>
        <end position="21"/>
    </location>
</feature>